<dbReference type="GO" id="GO:0071555">
    <property type="term" value="P:cell wall organization"/>
    <property type="evidence" value="ECO:0007669"/>
    <property type="project" value="UniProtKB-KW"/>
</dbReference>
<gene>
    <name evidence="6" type="ORF">AVDCRST_MAG25-1788</name>
</gene>
<dbReference type="EC" id="3.5.1.28" evidence="2"/>
<dbReference type="Pfam" id="PF01510">
    <property type="entry name" value="Amidase_2"/>
    <property type="match status" value="1"/>
</dbReference>
<evidence type="ECO:0000259" key="5">
    <source>
        <dbReference type="SMART" id="SM00644"/>
    </source>
</evidence>
<keyword evidence="4" id="KW-0961">Cell wall biogenesis/degradation</keyword>
<proteinExistence type="predicted"/>
<dbReference type="CDD" id="cd06583">
    <property type="entry name" value="PGRP"/>
    <property type="match status" value="1"/>
</dbReference>
<sequence length="165" mass="18875">MATKPPVKWYPASSRNYTVAKRPTSNPINKIIIHVTQGSWAGALNWFQNPSAGVSAHYTIKSSDGRIGQSLSDVNIGWHAGNWSYNQTSIGIEHEGYVSDSRWFTPAMYRSSAKLTAYLCQRYRIPVDRYHIIGHNQVPGATHTDPGRYWNWTQYMRLVRQYRNA</sequence>
<comment type="catalytic activity">
    <reaction evidence="1">
        <text>Hydrolyzes the link between N-acetylmuramoyl residues and L-amino acid residues in certain cell-wall glycopeptides.</text>
        <dbReference type="EC" id="3.5.1.28"/>
    </reaction>
</comment>
<evidence type="ECO:0000256" key="3">
    <source>
        <dbReference type="ARBA" id="ARBA00022801"/>
    </source>
</evidence>
<dbReference type="SMART" id="SM00644">
    <property type="entry name" value="Ami_2"/>
    <property type="match status" value="1"/>
</dbReference>
<dbReference type="Gene3D" id="3.40.80.10">
    <property type="entry name" value="Peptidoglycan recognition protein-like"/>
    <property type="match status" value="1"/>
</dbReference>
<accession>A0A6J4RA46</accession>
<dbReference type="SUPFAM" id="SSF55846">
    <property type="entry name" value="N-acetylmuramoyl-L-alanine amidase-like"/>
    <property type="match status" value="1"/>
</dbReference>
<dbReference type="InterPro" id="IPR036505">
    <property type="entry name" value="Amidase/PGRP_sf"/>
</dbReference>
<dbReference type="InterPro" id="IPR002502">
    <property type="entry name" value="Amidase_domain"/>
</dbReference>
<dbReference type="PANTHER" id="PTHR30417">
    <property type="entry name" value="N-ACETYLMURAMOYL-L-ALANINE AMIDASE AMID"/>
    <property type="match status" value="1"/>
</dbReference>
<dbReference type="EMBL" id="CADCVI010000108">
    <property type="protein sequence ID" value="CAA9468368.1"/>
    <property type="molecule type" value="Genomic_DNA"/>
</dbReference>
<evidence type="ECO:0000256" key="4">
    <source>
        <dbReference type="ARBA" id="ARBA00023316"/>
    </source>
</evidence>
<protein>
    <recommendedName>
        <fullName evidence="2">N-acetylmuramoyl-L-alanine amidase</fullName>
        <ecNumber evidence="2">3.5.1.28</ecNumber>
    </recommendedName>
</protein>
<dbReference type="GO" id="GO:0009253">
    <property type="term" value="P:peptidoglycan catabolic process"/>
    <property type="evidence" value="ECO:0007669"/>
    <property type="project" value="InterPro"/>
</dbReference>
<dbReference type="AlphaFoldDB" id="A0A6J4RA46"/>
<dbReference type="GO" id="GO:0008745">
    <property type="term" value="F:N-acetylmuramoyl-L-alanine amidase activity"/>
    <property type="evidence" value="ECO:0007669"/>
    <property type="project" value="UniProtKB-EC"/>
</dbReference>
<evidence type="ECO:0000256" key="1">
    <source>
        <dbReference type="ARBA" id="ARBA00001561"/>
    </source>
</evidence>
<keyword evidence="3 6" id="KW-0378">Hydrolase</keyword>
<evidence type="ECO:0000256" key="2">
    <source>
        <dbReference type="ARBA" id="ARBA00011901"/>
    </source>
</evidence>
<dbReference type="FunFam" id="3.40.80.10:FF:000006">
    <property type="entry name" value="N-acetylmuramoyl-L-alanine amidase"/>
    <property type="match status" value="1"/>
</dbReference>
<dbReference type="GO" id="GO:0009254">
    <property type="term" value="P:peptidoglycan turnover"/>
    <property type="evidence" value="ECO:0007669"/>
    <property type="project" value="TreeGrafter"/>
</dbReference>
<dbReference type="PANTHER" id="PTHR30417:SF1">
    <property type="entry name" value="N-ACETYLMURAMOYL-L-ALANINE AMIDASE AMID"/>
    <property type="match status" value="1"/>
</dbReference>
<organism evidence="6">
    <name type="scientific">uncultured Rubrobacteraceae bacterium</name>
    <dbReference type="NCBI Taxonomy" id="349277"/>
    <lineage>
        <taxon>Bacteria</taxon>
        <taxon>Bacillati</taxon>
        <taxon>Actinomycetota</taxon>
        <taxon>Rubrobacteria</taxon>
        <taxon>Rubrobacterales</taxon>
        <taxon>Rubrobacteraceae</taxon>
        <taxon>environmental samples</taxon>
    </lineage>
</organism>
<name>A0A6J4RA46_9ACTN</name>
<reference evidence="6" key="1">
    <citation type="submission" date="2020-02" db="EMBL/GenBank/DDBJ databases">
        <authorList>
            <person name="Meier V. D."/>
        </authorList>
    </citation>
    <scope>NUCLEOTIDE SEQUENCE</scope>
    <source>
        <strain evidence="6">AVDCRST_MAG25</strain>
    </source>
</reference>
<evidence type="ECO:0000313" key="6">
    <source>
        <dbReference type="EMBL" id="CAA9468368.1"/>
    </source>
</evidence>
<dbReference type="InterPro" id="IPR051206">
    <property type="entry name" value="NAMLAA_amidase_2"/>
</dbReference>
<feature type="domain" description="N-acetylmuramoyl-L-alanine amidase" evidence="5">
    <location>
        <begin position="17"/>
        <end position="147"/>
    </location>
</feature>